<name>A0ACB9F1Z0_CICIN</name>
<proteinExistence type="predicted"/>
<gene>
    <name evidence="1" type="ORF">L2E82_15324</name>
</gene>
<accession>A0ACB9F1Z0</accession>
<organism evidence="1 2">
    <name type="scientific">Cichorium intybus</name>
    <name type="common">Chicory</name>
    <dbReference type="NCBI Taxonomy" id="13427"/>
    <lineage>
        <taxon>Eukaryota</taxon>
        <taxon>Viridiplantae</taxon>
        <taxon>Streptophyta</taxon>
        <taxon>Embryophyta</taxon>
        <taxon>Tracheophyta</taxon>
        <taxon>Spermatophyta</taxon>
        <taxon>Magnoliopsida</taxon>
        <taxon>eudicotyledons</taxon>
        <taxon>Gunneridae</taxon>
        <taxon>Pentapetalae</taxon>
        <taxon>asterids</taxon>
        <taxon>campanulids</taxon>
        <taxon>Asterales</taxon>
        <taxon>Asteraceae</taxon>
        <taxon>Cichorioideae</taxon>
        <taxon>Cichorieae</taxon>
        <taxon>Cichoriinae</taxon>
        <taxon>Cichorium</taxon>
    </lineage>
</organism>
<protein>
    <submittedName>
        <fullName evidence="1">Uncharacterized protein</fullName>
    </submittedName>
</protein>
<dbReference type="EMBL" id="CM042011">
    <property type="protein sequence ID" value="KAI3765294.1"/>
    <property type="molecule type" value="Genomic_DNA"/>
</dbReference>
<evidence type="ECO:0000313" key="1">
    <source>
        <dbReference type="EMBL" id="KAI3765294.1"/>
    </source>
</evidence>
<sequence>MKLNIITVSHLGLSFTPYINTKTPATTPPTESQKPAFTLGFLVLYYNFVSSNQFSVLITLGSGLQFYFRIPIIIPIKLPFFIGQFQ</sequence>
<comment type="caution">
    <text evidence="1">The sequence shown here is derived from an EMBL/GenBank/DDBJ whole genome shotgun (WGS) entry which is preliminary data.</text>
</comment>
<reference evidence="2" key="1">
    <citation type="journal article" date="2022" name="Mol. Ecol. Resour.">
        <title>The genomes of chicory, endive, great burdock and yacon provide insights into Asteraceae palaeo-polyploidization history and plant inulin production.</title>
        <authorList>
            <person name="Fan W."/>
            <person name="Wang S."/>
            <person name="Wang H."/>
            <person name="Wang A."/>
            <person name="Jiang F."/>
            <person name="Liu H."/>
            <person name="Zhao H."/>
            <person name="Xu D."/>
            <person name="Zhang Y."/>
        </authorList>
    </citation>
    <scope>NUCLEOTIDE SEQUENCE [LARGE SCALE GENOMIC DNA]</scope>
    <source>
        <strain evidence="2">cv. Punajuju</strain>
    </source>
</reference>
<evidence type="ECO:0000313" key="2">
    <source>
        <dbReference type="Proteomes" id="UP001055811"/>
    </source>
</evidence>
<keyword evidence="2" id="KW-1185">Reference proteome</keyword>
<dbReference type="Proteomes" id="UP001055811">
    <property type="component" value="Linkage Group LG03"/>
</dbReference>
<reference evidence="1 2" key="2">
    <citation type="journal article" date="2022" name="Mol. Ecol. Resour.">
        <title>The genomes of chicory, endive, great burdock and yacon provide insights into Asteraceae paleo-polyploidization history and plant inulin production.</title>
        <authorList>
            <person name="Fan W."/>
            <person name="Wang S."/>
            <person name="Wang H."/>
            <person name="Wang A."/>
            <person name="Jiang F."/>
            <person name="Liu H."/>
            <person name="Zhao H."/>
            <person name="Xu D."/>
            <person name="Zhang Y."/>
        </authorList>
    </citation>
    <scope>NUCLEOTIDE SEQUENCE [LARGE SCALE GENOMIC DNA]</scope>
    <source>
        <strain evidence="2">cv. Punajuju</strain>
        <tissue evidence="1">Leaves</tissue>
    </source>
</reference>